<keyword evidence="8" id="KW-0539">Nucleus</keyword>
<keyword evidence="14" id="KW-1185">Reference proteome</keyword>
<name>A0A1Y1Y3B9_9FUNG</name>
<dbReference type="Pfam" id="PF11799">
    <property type="entry name" value="IMS_C"/>
    <property type="match status" value="1"/>
</dbReference>
<keyword evidence="4" id="KW-0227">DNA damage</keyword>
<feature type="compositionally biased region" description="Low complexity" evidence="10">
    <location>
        <begin position="473"/>
        <end position="483"/>
    </location>
</feature>
<dbReference type="Gene3D" id="3.30.1490.100">
    <property type="entry name" value="DNA polymerase, Y-family, little finger domain"/>
    <property type="match status" value="1"/>
</dbReference>
<dbReference type="InterPro" id="IPR017961">
    <property type="entry name" value="DNA_pol_Y-fam_little_finger"/>
</dbReference>
<comment type="caution">
    <text evidence="13">The sequence shown here is derived from an EMBL/GenBank/DDBJ whole genome shotgun (WGS) entry which is preliminary data.</text>
</comment>
<dbReference type="FunFam" id="3.40.1170.60:FF:000008">
    <property type="entry name" value="DNA polymerase eta subunit"/>
    <property type="match status" value="1"/>
</dbReference>
<dbReference type="InterPro" id="IPR001126">
    <property type="entry name" value="UmuC"/>
</dbReference>
<keyword evidence="5" id="KW-0863">Zinc-finger</keyword>
<dbReference type="FunCoup" id="A0A1Y1Y3B9">
    <property type="interactions" value="307"/>
</dbReference>
<dbReference type="SUPFAM" id="SSF100879">
    <property type="entry name" value="Lesion bypass DNA polymerase (Y-family), little finger domain"/>
    <property type="match status" value="1"/>
</dbReference>
<feature type="domain" description="UmuC" evidence="11">
    <location>
        <begin position="49"/>
        <end position="264"/>
    </location>
</feature>
<dbReference type="PROSITE" id="PS50173">
    <property type="entry name" value="UMUC"/>
    <property type="match status" value="1"/>
</dbReference>
<dbReference type="OrthoDB" id="5723at2759"/>
<evidence type="ECO:0000256" key="5">
    <source>
        <dbReference type="ARBA" id="ARBA00022771"/>
    </source>
</evidence>
<dbReference type="InParanoid" id="A0A1Y1Y3B9"/>
<keyword evidence="3" id="KW-0479">Metal-binding</keyword>
<feature type="region of interest" description="Disordered" evidence="10">
    <location>
        <begin position="452"/>
        <end position="483"/>
    </location>
</feature>
<reference evidence="13 14" key="1">
    <citation type="submission" date="2016-07" db="EMBL/GenBank/DDBJ databases">
        <title>Pervasive Adenine N6-methylation of Active Genes in Fungi.</title>
        <authorList>
            <consortium name="DOE Joint Genome Institute"/>
            <person name="Mondo S.J."/>
            <person name="Dannebaum R.O."/>
            <person name="Kuo R.C."/>
            <person name="Labutti K."/>
            <person name="Haridas S."/>
            <person name="Kuo A."/>
            <person name="Salamov A."/>
            <person name="Ahrendt S.R."/>
            <person name="Lipzen A."/>
            <person name="Sullivan W."/>
            <person name="Andreopoulos W.B."/>
            <person name="Clum A."/>
            <person name="Lindquist E."/>
            <person name="Daum C."/>
            <person name="Ramamoorthy G.K."/>
            <person name="Gryganskyi A."/>
            <person name="Culley D."/>
            <person name="Magnuson J.K."/>
            <person name="James T.Y."/>
            <person name="O'Malley M.A."/>
            <person name="Stajich J.E."/>
            <person name="Spatafora J.W."/>
            <person name="Visel A."/>
            <person name="Grigoriev I.V."/>
        </authorList>
    </citation>
    <scope>NUCLEOTIDE SEQUENCE [LARGE SCALE GENOMIC DNA]</scope>
    <source>
        <strain evidence="13 14">CBS 931.73</strain>
    </source>
</reference>
<evidence type="ECO:0000256" key="10">
    <source>
        <dbReference type="SAM" id="MobiDB-lite"/>
    </source>
</evidence>
<keyword evidence="7" id="KW-0234">DNA repair</keyword>
<dbReference type="FunFam" id="1.10.150.20:FF:000014">
    <property type="entry name" value="Polymerase (DNA directed), eta"/>
    <property type="match status" value="1"/>
</dbReference>
<dbReference type="Pfam" id="PF00817">
    <property type="entry name" value="IMS"/>
    <property type="match status" value="1"/>
</dbReference>
<evidence type="ECO:0000313" key="14">
    <source>
        <dbReference type="Proteomes" id="UP000193498"/>
    </source>
</evidence>
<dbReference type="STRING" id="1314790.A0A1Y1Y3B9"/>
<dbReference type="InterPro" id="IPR052230">
    <property type="entry name" value="DNA_polymerase_eta"/>
</dbReference>
<dbReference type="GO" id="GO:0070987">
    <property type="term" value="P:error-free translesion synthesis"/>
    <property type="evidence" value="ECO:0007669"/>
    <property type="project" value="UniProtKB-ARBA"/>
</dbReference>
<evidence type="ECO:0000256" key="6">
    <source>
        <dbReference type="ARBA" id="ARBA00022833"/>
    </source>
</evidence>
<dbReference type="InterPro" id="IPR036775">
    <property type="entry name" value="DNA_pol_Y-fam_lit_finger_sf"/>
</dbReference>
<dbReference type="Gene3D" id="3.40.1170.60">
    <property type="match status" value="1"/>
</dbReference>
<dbReference type="SUPFAM" id="SSF56672">
    <property type="entry name" value="DNA/RNA polymerases"/>
    <property type="match status" value="1"/>
</dbReference>
<dbReference type="GO" id="GO:0009314">
    <property type="term" value="P:response to radiation"/>
    <property type="evidence" value="ECO:0007669"/>
    <property type="project" value="TreeGrafter"/>
</dbReference>
<dbReference type="GO" id="GO:0008270">
    <property type="term" value="F:zinc ion binding"/>
    <property type="evidence" value="ECO:0007669"/>
    <property type="project" value="UniProtKB-KW"/>
</dbReference>
<evidence type="ECO:0000256" key="3">
    <source>
        <dbReference type="ARBA" id="ARBA00022723"/>
    </source>
</evidence>
<dbReference type="Proteomes" id="UP000193498">
    <property type="component" value="Unassembled WGS sequence"/>
</dbReference>
<evidence type="ECO:0000256" key="8">
    <source>
        <dbReference type="ARBA" id="ARBA00023242"/>
    </source>
</evidence>
<dbReference type="PANTHER" id="PTHR45873:SF1">
    <property type="entry name" value="DNA POLYMERASE ETA"/>
    <property type="match status" value="1"/>
</dbReference>
<dbReference type="Gene3D" id="3.30.70.270">
    <property type="match status" value="2"/>
</dbReference>
<dbReference type="GO" id="GO:0006281">
    <property type="term" value="P:DNA repair"/>
    <property type="evidence" value="ECO:0007669"/>
    <property type="project" value="UniProtKB-KW"/>
</dbReference>
<dbReference type="GO" id="GO:0003887">
    <property type="term" value="F:DNA-directed DNA polymerase activity"/>
    <property type="evidence" value="ECO:0007669"/>
    <property type="project" value="TreeGrafter"/>
</dbReference>
<dbReference type="AlphaFoldDB" id="A0A1Y1Y3B9"/>
<proteinExistence type="predicted"/>
<evidence type="ECO:0000256" key="2">
    <source>
        <dbReference type="ARBA" id="ARBA00022679"/>
    </source>
</evidence>
<dbReference type="InterPro" id="IPR041298">
    <property type="entry name" value="UBZ3"/>
</dbReference>
<evidence type="ECO:0000259" key="11">
    <source>
        <dbReference type="PROSITE" id="PS50173"/>
    </source>
</evidence>
<comment type="subcellular location">
    <subcellularLocation>
        <location evidence="1">Nucleus</location>
    </subcellularLocation>
</comment>
<evidence type="ECO:0000256" key="1">
    <source>
        <dbReference type="ARBA" id="ARBA00004123"/>
    </source>
</evidence>
<evidence type="ECO:0000259" key="12">
    <source>
        <dbReference type="PROSITE" id="PS51907"/>
    </source>
</evidence>
<dbReference type="GO" id="GO:0007064">
    <property type="term" value="P:mitotic sister chromatid cohesion"/>
    <property type="evidence" value="ECO:0007669"/>
    <property type="project" value="UniProtKB-ARBA"/>
</dbReference>
<dbReference type="GO" id="GO:0005634">
    <property type="term" value="C:nucleus"/>
    <property type="evidence" value="ECO:0007669"/>
    <property type="project" value="UniProtKB-SubCell"/>
</dbReference>
<protein>
    <recommendedName>
        <fullName evidence="9">DNA polymerase eta</fullName>
    </recommendedName>
</protein>
<dbReference type="GO" id="GO:0003684">
    <property type="term" value="F:damaged DNA binding"/>
    <property type="evidence" value="ECO:0007669"/>
    <property type="project" value="InterPro"/>
</dbReference>
<evidence type="ECO:0000256" key="7">
    <source>
        <dbReference type="ARBA" id="ARBA00023204"/>
    </source>
</evidence>
<dbReference type="PANTHER" id="PTHR45873">
    <property type="entry name" value="DNA POLYMERASE ETA"/>
    <property type="match status" value="1"/>
</dbReference>
<dbReference type="InterPro" id="IPR043502">
    <property type="entry name" value="DNA/RNA_pol_sf"/>
</dbReference>
<keyword evidence="6" id="KW-0862">Zinc</keyword>
<dbReference type="Gene3D" id="1.10.150.20">
    <property type="entry name" value="5' to 3' exonuclease, C-terminal subdomain"/>
    <property type="match status" value="1"/>
</dbReference>
<dbReference type="InterPro" id="IPR043128">
    <property type="entry name" value="Rev_trsase/Diguanyl_cyclase"/>
</dbReference>
<feature type="domain" description="UBZ3-type" evidence="12">
    <location>
        <begin position="510"/>
        <end position="544"/>
    </location>
</feature>
<dbReference type="EMBL" id="MCFE01000279">
    <property type="protein sequence ID" value="ORX92385.1"/>
    <property type="molecule type" value="Genomic_DNA"/>
</dbReference>
<dbReference type="GO" id="GO:0035861">
    <property type="term" value="C:site of double-strand break"/>
    <property type="evidence" value="ECO:0007669"/>
    <property type="project" value="TreeGrafter"/>
</dbReference>
<keyword evidence="2" id="KW-0808">Transferase</keyword>
<gene>
    <name evidence="13" type="ORF">K493DRAFT_285803</name>
</gene>
<dbReference type="GO" id="GO:0042276">
    <property type="term" value="P:error-prone translesion synthesis"/>
    <property type="evidence" value="ECO:0007669"/>
    <property type="project" value="TreeGrafter"/>
</dbReference>
<dbReference type="Pfam" id="PF18439">
    <property type="entry name" value="zf_UBZ"/>
    <property type="match status" value="1"/>
</dbReference>
<organism evidence="13 14">
    <name type="scientific">Basidiobolus meristosporus CBS 931.73</name>
    <dbReference type="NCBI Taxonomy" id="1314790"/>
    <lineage>
        <taxon>Eukaryota</taxon>
        <taxon>Fungi</taxon>
        <taxon>Fungi incertae sedis</taxon>
        <taxon>Zoopagomycota</taxon>
        <taxon>Entomophthoromycotina</taxon>
        <taxon>Basidiobolomycetes</taxon>
        <taxon>Basidiobolales</taxon>
        <taxon>Basidiobolaceae</taxon>
        <taxon>Basidiobolus</taxon>
    </lineage>
</organism>
<evidence type="ECO:0000256" key="9">
    <source>
        <dbReference type="ARBA" id="ARBA00044975"/>
    </source>
</evidence>
<accession>A0A1Y1Y3B9</accession>
<evidence type="ECO:0000256" key="4">
    <source>
        <dbReference type="ARBA" id="ARBA00022763"/>
    </source>
</evidence>
<evidence type="ECO:0000313" key="13">
    <source>
        <dbReference type="EMBL" id="ORX92385.1"/>
    </source>
</evidence>
<dbReference type="PROSITE" id="PS51907">
    <property type="entry name" value="ZF_UBZ3"/>
    <property type="match status" value="1"/>
</dbReference>
<feature type="compositionally biased region" description="Basic and acidic residues" evidence="10">
    <location>
        <begin position="547"/>
        <end position="560"/>
    </location>
</feature>
<dbReference type="Pfam" id="PF21704">
    <property type="entry name" value="POLH-Rev1_HhH"/>
    <property type="match status" value="1"/>
</dbReference>
<dbReference type="PIRSF" id="PIRSF036603">
    <property type="entry name" value="DPol_eta"/>
    <property type="match status" value="1"/>
</dbReference>
<feature type="region of interest" description="Disordered" evidence="10">
    <location>
        <begin position="542"/>
        <end position="575"/>
    </location>
</feature>
<dbReference type="GO" id="GO:0005657">
    <property type="term" value="C:replication fork"/>
    <property type="evidence" value="ECO:0007669"/>
    <property type="project" value="TreeGrafter"/>
</dbReference>
<sequence>MTATNLHLHRLFLLPSRYVLVLNTWILVVLETNGFRLEQVRLNIPPETPVAVQQWQGLIAVNYPARRLGVKRHSSVTDALKLCPELQLVHVATYTEKSSFDYHVNPERDTHKVSLEPYRRASSQIFEIFRRYSKTVQKASVDEAYIDVTEEVNKLLIERYSGYLNDVYPPKIDWESLGVVLGELDEEVEWNDMQLAIGAEISKTIRARVFEELGYTCSTGIAHNKTLAKLCSALNKPNQQTVIRQSAVLEFLRDMPFRKIRSLGGKLGDLLESQLKAETASDIWEYTVDELTRRFGQGTGLFLYNIVRGIDDEEVVPRNISKSMMAAKSFYPAINALTEAESWINILSIELYTRLQDDFELNGRWPKTLSIHYRSANSPSGRSKSGPMIVRGKLTSPEVLGQKALEYFRSAEQVFPCVGLSITATAFVKDEGRSSKAITSFFTPSPKAATNILPLDDSPKPVSNGISAHSKHTSNSSNSLSAVVESEKREPIAVLPEVAIHHEADIDCEANLPTIDCEKCGKSIPYNEWDEHSDYHFALALSKGQKRPSETHPPKEETASSKKKSTKTGIAKFFK</sequence>